<accession>A0A8H7VRR1</accession>
<gene>
    <name evidence="1" type="ORF">INT45_000526</name>
</gene>
<evidence type="ECO:0000313" key="1">
    <source>
        <dbReference type="EMBL" id="KAG2226358.1"/>
    </source>
</evidence>
<keyword evidence="2" id="KW-1185">Reference proteome</keyword>
<dbReference type="PANTHER" id="PTHR15827">
    <property type="entry name" value="CYCLIN-DEPENDENT KINASE 2-INTERACTING PROTEIN"/>
    <property type="match status" value="1"/>
</dbReference>
<organism evidence="1 2">
    <name type="scientific">Circinella minor</name>
    <dbReference type="NCBI Taxonomy" id="1195481"/>
    <lineage>
        <taxon>Eukaryota</taxon>
        <taxon>Fungi</taxon>
        <taxon>Fungi incertae sedis</taxon>
        <taxon>Mucoromycota</taxon>
        <taxon>Mucoromycotina</taxon>
        <taxon>Mucoromycetes</taxon>
        <taxon>Mucorales</taxon>
        <taxon>Lichtheimiaceae</taxon>
        <taxon>Circinella</taxon>
    </lineage>
</organism>
<dbReference type="PANTHER" id="PTHR15827:SF2">
    <property type="entry name" value="CYCLIN-DEPENDENT KINASE 2-INTERACTING PROTEIN"/>
    <property type="match status" value="1"/>
</dbReference>
<sequence>MSQAVGSLKRRIETVLEDFKRARTTWHEISTDGFSTANALVNATIQSRYVDEPGYWHPALLQEFPNVVHAYHKKMQWIIHQHHDKLTSISQKMRKQYDKMRQQFMEIQAISKRLVDLQGEEYVQTVPLYKTCPMIVYVNRMEAIVSMYTNAMGTVDMLLGEKGMLNVKSREEGLTLLSTWMNHPSINDSVINEFEDLLKVEIYEKAA</sequence>
<name>A0A8H7VRR1_9FUNG</name>
<protein>
    <submittedName>
        <fullName evidence="1">Uncharacterized protein</fullName>
    </submittedName>
</protein>
<dbReference type="Proteomes" id="UP000646827">
    <property type="component" value="Unassembled WGS sequence"/>
</dbReference>
<evidence type="ECO:0000313" key="2">
    <source>
        <dbReference type="Proteomes" id="UP000646827"/>
    </source>
</evidence>
<dbReference type="AlphaFoldDB" id="A0A8H7VRR1"/>
<comment type="caution">
    <text evidence="1">The sequence shown here is derived from an EMBL/GenBank/DDBJ whole genome shotgun (WGS) entry which is preliminary data.</text>
</comment>
<dbReference type="OrthoDB" id="17066at2759"/>
<reference evidence="1 2" key="1">
    <citation type="submission" date="2020-12" db="EMBL/GenBank/DDBJ databases">
        <title>Metabolic potential, ecology and presence of endohyphal bacteria is reflected in genomic diversity of Mucoromycotina.</title>
        <authorList>
            <person name="Muszewska A."/>
            <person name="Okrasinska A."/>
            <person name="Steczkiewicz K."/>
            <person name="Drgas O."/>
            <person name="Orlowska M."/>
            <person name="Perlinska-Lenart U."/>
            <person name="Aleksandrzak-Piekarczyk T."/>
            <person name="Szatraj K."/>
            <person name="Zielenkiewicz U."/>
            <person name="Pilsyk S."/>
            <person name="Malc E."/>
            <person name="Mieczkowski P."/>
            <person name="Kruszewska J.S."/>
            <person name="Biernat P."/>
            <person name="Pawlowska J."/>
        </authorList>
    </citation>
    <scope>NUCLEOTIDE SEQUENCE [LARGE SCALE GENOMIC DNA]</scope>
    <source>
        <strain evidence="1 2">CBS 142.35</strain>
    </source>
</reference>
<proteinExistence type="predicted"/>
<dbReference type="EMBL" id="JAEPRB010000017">
    <property type="protein sequence ID" value="KAG2226358.1"/>
    <property type="molecule type" value="Genomic_DNA"/>
</dbReference>